<dbReference type="EMBL" id="VTOU01000003">
    <property type="protein sequence ID" value="TZG25783.1"/>
    <property type="molecule type" value="Genomic_DNA"/>
</dbReference>
<dbReference type="RefSeq" id="WP_149522589.1">
    <property type="nucleotide sequence ID" value="NZ_VTOU01000003.1"/>
</dbReference>
<comment type="caution">
    <text evidence="1">The sequence shown here is derived from an EMBL/GenBank/DDBJ whole genome shotgun (WGS) entry which is preliminary data.</text>
</comment>
<protein>
    <submittedName>
        <fullName evidence="1">DUF1810 domain-containing protein</fullName>
    </submittedName>
</protein>
<organism evidence="1 2">
    <name type="scientific">Sphingomonas montanisoli</name>
    <dbReference type="NCBI Taxonomy" id="2606412"/>
    <lineage>
        <taxon>Bacteria</taxon>
        <taxon>Pseudomonadati</taxon>
        <taxon>Pseudomonadota</taxon>
        <taxon>Alphaproteobacteria</taxon>
        <taxon>Sphingomonadales</taxon>
        <taxon>Sphingomonadaceae</taxon>
        <taxon>Sphingomonas</taxon>
    </lineage>
</organism>
<evidence type="ECO:0000313" key="1">
    <source>
        <dbReference type="EMBL" id="TZG25783.1"/>
    </source>
</evidence>
<dbReference type="AlphaFoldDB" id="A0A5D9C2W1"/>
<dbReference type="SUPFAM" id="SSF140736">
    <property type="entry name" value="Rv1873-like"/>
    <property type="match status" value="1"/>
</dbReference>
<gene>
    <name evidence="1" type="ORF">FYJ91_12365</name>
</gene>
<name>A0A5D9C2W1_9SPHN</name>
<accession>A0A5D9C2W1</accession>
<proteinExistence type="predicted"/>
<dbReference type="Proteomes" id="UP000322077">
    <property type="component" value="Unassembled WGS sequence"/>
</dbReference>
<reference evidence="1 2" key="1">
    <citation type="submission" date="2019-08" db="EMBL/GenBank/DDBJ databases">
        <authorList>
            <person name="Wang G."/>
            <person name="Xu Z."/>
        </authorList>
    </citation>
    <scope>NUCLEOTIDE SEQUENCE [LARGE SCALE GENOMIC DNA]</scope>
    <source>
        <strain evidence="1 2">ZX</strain>
    </source>
</reference>
<sequence>MRETADPHDLNRFVAAQAGTFDQDLAEVEAGAKRGHWMWFVFPQIAGLGHSLTARHFAIRLLAEARAYLKHPILGDRLRACVAALERIGKADAEAVFGPIDALKLRSSLTLFVAAGGGPAFVDVLTRWGGGPDPATLRLVEADA</sequence>
<keyword evidence="2" id="KW-1185">Reference proteome</keyword>
<evidence type="ECO:0000313" key="2">
    <source>
        <dbReference type="Proteomes" id="UP000322077"/>
    </source>
</evidence>
<dbReference type="InterPro" id="IPR014937">
    <property type="entry name" value="DUF1810"/>
</dbReference>
<dbReference type="Pfam" id="PF08837">
    <property type="entry name" value="DUF1810"/>
    <property type="match status" value="1"/>
</dbReference>
<dbReference type="InterPro" id="IPR036287">
    <property type="entry name" value="Rv1873-like_sf"/>
</dbReference>
<dbReference type="PIRSF" id="PIRSF008546">
    <property type="entry name" value="UCP008546"/>
    <property type="match status" value="1"/>
</dbReference>
<dbReference type="Gene3D" id="1.25.40.380">
    <property type="entry name" value="Protein of unknown function DUF1810"/>
    <property type="match status" value="1"/>
</dbReference>